<evidence type="ECO:0000313" key="5">
    <source>
        <dbReference type="Proteomes" id="UP000501868"/>
    </source>
</evidence>
<feature type="domain" description="NodB homology" evidence="3">
    <location>
        <begin position="76"/>
        <end position="217"/>
    </location>
</feature>
<accession>A0A6H1P6U2</accession>
<dbReference type="GO" id="GO:0005576">
    <property type="term" value="C:extracellular region"/>
    <property type="evidence" value="ECO:0007669"/>
    <property type="project" value="UniProtKB-SubCell"/>
</dbReference>
<dbReference type="PANTHER" id="PTHR34216">
    <property type="match status" value="1"/>
</dbReference>
<evidence type="ECO:0000259" key="3">
    <source>
        <dbReference type="Pfam" id="PF01522"/>
    </source>
</evidence>
<reference evidence="4 5" key="2">
    <citation type="submission" date="2020-04" db="EMBL/GenBank/DDBJ databases">
        <authorList>
            <person name="Fomenkov A."/>
            <person name="Anton B.P."/>
            <person name="Roberts R.J."/>
        </authorList>
    </citation>
    <scope>NUCLEOTIDE SEQUENCE [LARGE SCALE GENOMIC DNA]</scope>
    <source>
        <strain evidence="4 5">S2</strain>
    </source>
</reference>
<dbReference type="InterPro" id="IPR011330">
    <property type="entry name" value="Glyco_hydro/deAcase_b/a-brl"/>
</dbReference>
<dbReference type="AlphaFoldDB" id="A0A6H1P6U2"/>
<proteinExistence type="predicted"/>
<dbReference type="CDD" id="cd10918">
    <property type="entry name" value="CE4_NodB_like_5s_6s"/>
    <property type="match status" value="1"/>
</dbReference>
<dbReference type="Proteomes" id="UP000501868">
    <property type="component" value="Chromosome"/>
</dbReference>
<keyword evidence="2" id="KW-0732">Signal</keyword>
<dbReference type="GO" id="GO:0005975">
    <property type="term" value="P:carbohydrate metabolic process"/>
    <property type="evidence" value="ECO:0007669"/>
    <property type="project" value="InterPro"/>
</dbReference>
<dbReference type="InterPro" id="IPR002509">
    <property type="entry name" value="NODB_dom"/>
</dbReference>
<dbReference type="EMBL" id="CP051128">
    <property type="protein sequence ID" value="QIZ09310.1"/>
    <property type="molecule type" value="Genomic_DNA"/>
</dbReference>
<dbReference type="Pfam" id="PF01522">
    <property type="entry name" value="Polysacc_deac_1"/>
    <property type="match status" value="1"/>
</dbReference>
<sequence length="229" mass="27264">MENTMLKEVQENLLRGQYIRAINYHNTHLADKSRLERELQYYQQNFSPVTLEDLDEFFITKKWKKDKPGLILSMFEGYRNNYDIALPLLEKYGFVGWYHIITDFVDTPIEQQKEYARNHSIDIDQFDEYSQDQRYAMTWDEVRHVAKKHVICSHTRSHYRISLDTPNDVMKREIVESKHILEEKLQQEVAVYCWLGGAQFNTNPVAASYIKNAGYRFLFGNSKIHRIAN</sequence>
<dbReference type="Gene3D" id="3.20.20.370">
    <property type="entry name" value="Glycoside hydrolase/deacetylase"/>
    <property type="match status" value="1"/>
</dbReference>
<dbReference type="SUPFAM" id="SSF88713">
    <property type="entry name" value="Glycoside hydrolase/deacetylase"/>
    <property type="match status" value="1"/>
</dbReference>
<protein>
    <submittedName>
        <fullName evidence="4">Polysaccharide deacetylase family protein</fullName>
    </submittedName>
</protein>
<dbReference type="InterPro" id="IPR051398">
    <property type="entry name" value="Polysacch_Deacetylase"/>
</dbReference>
<comment type="subcellular location">
    <subcellularLocation>
        <location evidence="1">Secreted</location>
    </subcellularLocation>
</comment>
<organism evidence="4 5">
    <name type="scientific">Priestia megaterium</name>
    <name type="common">Bacillus megaterium</name>
    <dbReference type="NCBI Taxonomy" id="1404"/>
    <lineage>
        <taxon>Bacteria</taxon>
        <taxon>Bacillati</taxon>
        <taxon>Bacillota</taxon>
        <taxon>Bacilli</taxon>
        <taxon>Bacillales</taxon>
        <taxon>Bacillaceae</taxon>
        <taxon>Priestia</taxon>
    </lineage>
</organism>
<gene>
    <name evidence="4" type="ORF">HFZ78_23560</name>
</gene>
<evidence type="ECO:0000313" key="4">
    <source>
        <dbReference type="EMBL" id="QIZ09310.1"/>
    </source>
</evidence>
<evidence type="ECO:0000256" key="2">
    <source>
        <dbReference type="ARBA" id="ARBA00022729"/>
    </source>
</evidence>
<name>A0A6H1P6U2_PRIMG</name>
<dbReference type="GO" id="GO:0016810">
    <property type="term" value="F:hydrolase activity, acting on carbon-nitrogen (but not peptide) bonds"/>
    <property type="evidence" value="ECO:0007669"/>
    <property type="project" value="InterPro"/>
</dbReference>
<reference evidence="4 5" key="1">
    <citation type="submission" date="2020-04" db="EMBL/GenBank/DDBJ databases">
        <title>Genome-Wide Identification of 5-Methylcytosine Sites in Bacterial Genomes By High-Throughput Sequencing of MspJI Restriction Fragments.</title>
        <authorList>
            <person name="Wu V."/>
        </authorList>
    </citation>
    <scope>NUCLEOTIDE SEQUENCE [LARGE SCALE GENOMIC DNA]</scope>
    <source>
        <strain evidence="4 5">S2</strain>
    </source>
</reference>
<evidence type="ECO:0000256" key="1">
    <source>
        <dbReference type="ARBA" id="ARBA00004613"/>
    </source>
</evidence>
<dbReference type="PANTHER" id="PTHR34216:SF3">
    <property type="entry name" value="POLY-BETA-1,6-N-ACETYL-D-GLUCOSAMINE N-DEACETYLASE"/>
    <property type="match status" value="1"/>
</dbReference>